<evidence type="ECO:0000313" key="3">
    <source>
        <dbReference type="EMBL" id="MDR6968287.1"/>
    </source>
</evidence>
<dbReference type="SUPFAM" id="SSF51126">
    <property type="entry name" value="Pectin lyase-like"/>
    <property type="match status" value="1"/>
</dbReference>
<dbReference type="InterPro" id="IPR052063">
    <property type="entry name" value="Polysaccharide_Lyase_1"/>
</dbReference>
<proteinExistence type="predicted"/>
<evidence type="ECO:0008006" key="5">
    <source>
        <dbReference type="Google" id="ProtNLM"/>
    </source>
</evidence>
<reference evidence="3 4" key="1">
    <citation type="submission" date="2023-07" db="EMBL/GenBank/DDBJ databases">
        <title>Sorghum-associated microbial communities from plants grown in Nebraska, USA.</title>
        <authorList>
            <person name="Schachtman D."/>
        </authorList>
    </citation>
    <scope>NUCLEOTIDE SEQUENCE [LARGE SCALE GENOMIC DNA]</scope>
    <source>
        <strain evidence="3 4">3773</strain>
    </source>
</reference>
<evidence type="ECO:0000313" key="4">
    <source>
        <dbReference type="Proteomes" id="UP001255185"/>
    </source>
</evidence>
<dbReference type="Gene3D" id="2.160.20.10">
    <property type="entry name" value="Single-stranded right-handed beta-helix, Pectin lyase-like"/>
    <property type="match status" value="1"/>
</dbReference>
<name>A0ABU1TRA4_9FLAO</name>
<dbReference type="EMBL" id="JAVDVI010000009">
    <property type="protein sequence ID" value="MDR6968287.1"/>
    <property type="molecule type" value="Genomic_DNA"/>
</dbReference>
<organism evidence="3 4">
    <name type="scientific">Flavobacterium arsenatis</name>
    <dbReference type="NCBI Taxonomy" id="1484332"/>
    <lineage>
        <taxon>Bacteria</taxon>
        <taxon>Pseudomonadati</taxon>
        <taxon>Bacteroidota</taxon>
        <taxon>Flavobacteriia</taxon>
        <taxon>Flavobacteriales</taxon>
        <taxon>Flavobacteriaceae</taxon>
        <taxon>Flavobacterium</taxon>
    </lineage>
</organism>
<gene>
    <name evidence="3" type="ORF">J2X31_002304</name>
</gene>
<dbReference type="InterPro" id="IPR011050">
    <property type="entry name" value="Pectin_lyase_fold/virulence"/>
</dbReference>
<evidence type="ECO:0000256" key="1">
    <source>
        <dbReference type="ARBA" id="ARBA00022723"/>
    </source>
</evidence>
<dbReference type="RefSeq" id="WP_310026813.1">
    <property type="nucleotide sequence ID" value="NZ_JAVDVI010000009.1"/>
</dbReference>
<dbReference type="Proteomes" id="UP001255185">
    <property type="component" value="Unassembled WGS sequence"/>
</dbReference>
<dbReference type="InterPro" id="IPR012334">
    <property type="entry name" value="Pectin_lyas_fold"/>
</dbReference>
<accession>A0ABU1TRA4</accession>
<dbReference type="PANTHER" id="PTHR42970">
    <property type="entry name" value="PECTATE LYASE C-RELATED"/>
    <property type="match status" value="1"/>
</dbReference>
<evidence type="ECO:0000256" key="2">
    <source>
        <dbReference type="ARBA" id="ARBA00023180"/>
    </source>
</evidence>
<comment type="caution">
    <text evidence="3">The sequence shown here is derived from an EMBL/GenBank/DDBJ whole genome shotgun (WGS) entry which is preliminary data.</text>
</comment>
<dbReference type="PANTHER" id="PTHR42970:SF1">
    <property type="entry name" value="PECTATE LYASE C-RELATED"/>
    <property type="match status" value="1"/>
</dbReference>
<sequence>MKYLYRTTNYKSLIILLIYLWNPMISMGQNIDSFKNYGWASSVKGGKGGKVVKVTTLNANGPGSFLEALEKKGHRVIVFEVGGVIDLKGKAFFVKEPNITILGQTAPSPGITVVNGGFILETHNLILQHIRFRTGTEIVKGDLDVLTTSKNSYDIIIDHCSFMWGIDENLSASGPRFEGKEPDEWRNNTSHRITFSNNIIGEGLSKSQHMKGEHSMGTLVHDNVSDILIMRNLFISNNDRNPLFKGGARGVVLNNLIYNPGIRAISYALSEQEWKGKEKQKGMMTIIGNVLQMGKNTKQDIAIFETLGGEIELYFEDNILYDQAGKELKRNLKGNNIILKSIKPIWNFNIATMPSSEVKNYIYENVGARPWDRDETDSRIINDIKNKKGKIINSEKQVGGHKKVKATFKEFDFVKWKLND</sequence>
<keyword evidence="1" id="KW-0479">Metal-binding</keyword>
<keyword evidence="2" id="KW-0325">Glycoprotein</keyword>
<keyword evidence="4" id="KW-1185">Reference proteome</keyword>
<protein>
    <recommendedName>
        <fullName evidence="5">Pectate lyase</fullName>
    </recommendedName>
</protein>